<gene>
    <name evidence="1" type="ORF">H9L15_11465</name>
</gene>
<dbReference type="SUPFAM" id="SSF53448">
    <property type="entry name" value="Nucleotide-diphospho-sugar transferases"/>
    <property type="match status" value="1"/>
</dbReference>
<dbReference type="EMBL" id="CP060780">
    <property type="protein sequence ID" value="QNP42730.1"/>
    <property type="molecule type" value="Genomic_DNA"/>
</dbReference>
<name>A0ABX6SZ54_9SPHN</name>
<protein>
    <recommendedName>
        <fullName evidence="3">RNA ligase domain-containing protein</fullName>
    </recommendedName>
</protein>
<dbReference type="Gene3D" id="3.90.550.10">
    <property type="entry name" value="Spore Coat Polysaccharide Biosynthesis Protein SpsA, Chain A"/>
    <property type="match status" value="1"/>
</dbReference>
<keyword evidence="2" id="KW-1185">Reference proteome</keyword>
<organism evidence="1 2">
    <name type="scientific">Sphingomonas daechungensis</name>
    <dbReference type="NCBI Taxonomy" id="1176646"/>
    <lineage>
        <taxon>Bacteria</taxon>
        <taxon>Pseudomonadati</taxon>
        <taxon>Pseudomonadota</taxon>
        <taxon>Alphaproteobacteria</taxon>
        <taxon>Sphingomonadales</taxon>
        <taxon>Sphingomonadaceae</taxon>
        <taxon>Sphingomonas</taxon>
    </lineage>
</organism>
<evidence type="ECO:0000313" key="1">
    <source>
        <dbReference type="EMBL" id="QNP42730.1"/>
    </source>
</evidence>
<dbReference type="Proteomes" id="UP000516134">
    <property type="component" value="Chromosome"/>
</dbReference>
<proteinExistence type="predicted"/>
<evidence type="ECO:0008006" key="3">
    <source>
        <dbReference type="Google" id="ProtNLM"/>
    </source>
</evidence>
<dbReference type="RefSeq" id="WP_187714162.1">
    <property type="nucleotide sequence ID" value="NZ_BAABJC010000001.1"/>
</dbReference>
<accession>A0ABX6SZ54</accession>
<sequence length="291" mass="33596">MKPTVFIQANDRQLLGAKISAHSYKRSSRRPDSFDVKIMRVQDFPRLMQPGQSILRGGHVRPWDPDDLQSFTPLRFAPPSLMNFEGRALVTDPDCFGVGDVADLLERDMRGKAIMAVARPGHNKQADYIATSVMLLDNAKLQHWNFDNDLADLFGHRFDYVDWIELKREDRSTVGFLEPHWNDFDRLTKDTGILHTTKRRTQPWKTGLPVDYTLRKRGPFDFLRRWANRHYVSHPDPKQEALVYSVLADLVDEGSVTREELKSEMAANHVRHDSLQLVERYRGWSLGDALA</sequence>
<evidence type="ECO:0000313" key="2">
    <source>
        <dbReference type="Proteomes" id="UP000516134"/>
    </source>
</evidence>
<dbReference type="InterPro" id="IPR029044">
    <property type="entry name" value="Nucleotide-diphossugar_trans"/>
</dbReference>
<reference evidence="1 2" key="1">
    <citation type="submission" date="2020-08" db="EMBL/GenBank/DDBJ databases">
        <title>Genome sequence of Sphingomonas daechungensis KACC 18115T.</title>
        <authorList>
            <person name="Hyun D.-W."/>
            <person name="Bae J.-W."/>
        </authorList>
    </citation>
    <scope>NUCLEOTIDE SEQUENCE [LARGE SCALE GENOMIC DNA]</scope>
    <source>
        <strain evidence="1 2">KACC 18115</strain>
    </source>
</reference>